<name>A0A4Q7PEV6_9BACT</name>
<evidence type="ECO:0000259" key="13">
    <source>
        <dbReference type="Pfam" id="PF02867"/>
    </source>
</evidence>
<dbReference type="GO" id="GO:0009263">
    <property type="term" value="P:deoxyribonucleotide biosynthetic process"/>
    <property type="evidence" value="ECO:0007669"/>
    <property type="project" value="UniProtKB-KW"/>
</dbReference>
<dbReference type="InterPro" id="IPR013509">
    <property type="entry name" value="RNR_lsu_N"/>
</dbReference>
<dbReference type="GO" id="GO:0031419">
    <property type="term" value="F:cobalamin binding"/>
    <property type="evidence" value="ECO:0007669"/>
    <property type="project" value="UniProtKB-KW"/>
</dbReference>
<dbReference type="InterPro" id="IPR013344">
    <property type="entry name" value="RNR_NrdJ/NrdZ"/>
</dbReference>
<dbReference type="GO" id="GO:0005524">
    <property type="term" value="F:ATP binding"/>
    <property type="evidence" value="ECO:0007669"/>
    <property type="project" value="InterPro"/>
</dbReference>
<dbReference type="EMBL" id="SGXG01000001">
    <property type="protein sequence ID" value="RZS98657.1"/>
    <property type="molecule type" value="Genomic_DNA"/>
</dbReference>
<dbReference type="Pfam" id="PF00317">
    <property type="entry name" value="Ribonuc_red_lgN"/>
    <property type="match status" value="1"/>
</dbReference>
<keyword evidence="6 11" id="KW-0560">Oxidoreductase</keyword>
<dbReference type="SUPFAM" id="SSF48168">
    <property type="entry name" value="R1 subunit of ribonucleotide reductase, N-terminal domain"/>
    <property type="match status" value="1"/>
</dbReference>
<keyword evidence="7" id="KW-0215">Deoxyribonucleotide synthesis</keyword>
<evidence type="ECO:0000256" key="4">
    <source>
        <dbReference type="ARBA" id="ARBA00022634"/>
    </source>
</evidence>
<dbReference type="Gene3D" id="3.20.70.20">
    <property type="match status" value="1"/>
</dbReference>
<comment type="similarity">
    <text evidence="2 11">Belongs to the ribonucleoside diphosphate reductase class-2 family.</text>
</comment>
<evidence type="ECO:0000313" key="14">
    <source>
        <dbReference type="EMBL" id="RZS98657.1"/>
    </source>
</evidence>
<comment type="function">
    <text evidence="11">Catalyzes the reduction of ribonucleotides to deoxyribonucleotides. May function to provide a pool of deoxyribonucleotide precursors for DNA repair during oxygen limitation and/or for immediate growth after restoration of oxygen.</text>
</comment>
<dbReference type="RefSeq" id="WP_130277317.1">
    <property type="nucleotide sequence ID" value="NZ_SGXG01000001.1"/>
</dbReference>
<organism evidence="14 15">
    <name type="scientific">Cecembia calidifontis</name>
    <dbReference type="NCBI Taxonomy" id="1187080"/>
    <lineage>
        <taxon>Bacteria</taxon>
        <taxon>Pseudomonadati</taxon>
        <taxon>Bacteroidota</taxon>
        <taxon>Cytophagia</taxon>
        <taxon>Cytophagales</taxon>
        <taxon>Cyclobacteriaceae</taxon>
        <taxon>Cecembia</taxon>
    </lineage>
</organism>
<evidence type="ECO:0000259" key="12">
    <source>
        <dbReference type="Pfam" id="PF00317"/>
    </source>
</evidence>
<evidence type="ECO:0000256" key="8">
    <source>
        <dbReference type="ARBA" id="ARBA00023157"/>
    </source>
</evidence>
<keyword evidence="8" id="KW-1015">Disulfide bond</keyword>
<comment type="cofactor">
    <cofactor evidence="1 11">
        <name>adenosylcob(III)alamin</name>
        <dbReference type="ChEBI" id="CHEBI:18408"/>
    </cofactor>
</comment>
<dbReference type="GO" id="GO:0071897">
    <property type="term" value="P:DNA biosynthetic process"/>
    <property type="evidence" value="ECO:0007669"/>
    <property type="project" value="UniProtKB-KW"/>
</dbReference>
<dbReference type="AlphaFoldDB" id="A0A4Q7PEV6"/>
<dbReference type="UniPathway" id="UPA00326"/>
<evidence type="ECO:0000256" key="1">
    <source>
        <dbReference type="ARBA" id="ARBA00001922"/>
    </source>
</evidence>
<feature type="domain" description="Ribonucleotide reductase large subunit N-terminal" evidence="12">
    <location>
        <begin position="3"/>
        <end position="83"/>
    </location>
</feature>
<dbReference type="OrthoDB" id="9762933at2"/>
<comment type="catalytic activity">
    <reaction evidence="10 11">
        <text>a 2'-deoxyribonucleoside 5'-diphosphate + [thioredoxin]-disulfide + H2O = a ribonucleoside 5'-diphosphate + [thioredoxin]-dithiol</text>
        <dbReference type="Rhea" id="RHEA:23252"/>
        <dbReference type="Rhea" id="RHEA-COMP:10698"/>
        <dbReference type="Rhea" id="RHEA-COMP:10700"/>
        <dbReference type="ChEBI" id="CHEBI:15377"/>
        <dbReference type="ChEBI" id="CHEBI:29950"/>
        <dbReference type="ChEBI" id="CHEBI:50058"/>
        <dbReference type="ChEBI" id="CHEBI:57930"/>
        <dbReference type="ChEBI" id="CHEBI:73316"/>
        <dbReference type="EC" id="1.17.4.1"/>
    </reaction>
</comment>
<keyword evidence="4 11" id="KW-0237">DNA synthesis</keyword>
<accession>A0A4Q7PEV6</accession>
<protein>
    <recommendedName>
        <fullName evidence="11">Vitamin B12-dependent ribonucleotide reductase</fullName>
        <ecNumber evidence="11">1.17.4.1</ecNumber>
    </recommendedName>
</protein>
<evidence type="ECO:0000256" key="6">
    <source>
        <dbReference type="ARBA" id="ARBA00023002"/>
    </source>
</evidence>
<comment type="caution">
    <text evidence="14">The sequence shown here is derived from an EMBL/GenBank/DDBJ whole genome shotgun (WGS) entry which is preliminary data.</text>
</comment>
<feature type="domain" description="Ribonucleotide reductase large subunit C-terminal" evidence="13">
    <location>
        <begin position="87"/>
        <end position="399"/>
    </location>
</feature>
<dbReference type="EC" id="1.17.4.1" evidence="11"/>
<sequence>MENFTDNALRILQERYLWRKGNGEELESPEEMLRRVAKYVAQAELKWSGKAEAEKWESFFFDMMSTLVFLPNSPTLMNAGLPKSQLSACFVLPVKDNLSGIFDTLKLAALVHQKGGGTGFNFSRLRPAGDPLGSQGGHASGPVSFIKLYDFATEQVKQGGKRRGANMGILNVDHPDILEFIRLKVNGKALQNFNLSVGIFDRFMEAVAEGRDWQLIHPNSRKVAQTLPAKEVWEAILEGAWENGNPGMVFLDTIHAANPLSKIGRIWATNPCGEVPMLDYESCNLGSVNLSRFVSNGKVDYQKLKETVRTGIRFLDNVIEVNHYPTIKIEKATLSNRKIGLGVMGWAEMLLRLQIPYDTEEAVHLGDQVMSFICRVSQEASHELALERGCFPNWEVSAFNPQKVMRNATVNSIAPTGTISILADTSSSIEPLFALAFQRKKVLNSGSLTTEVHPLFKKAVEEGGFPVQEILAEVRASGRCGHIADLPYQLRSVFKTALEIQPEWHLKHQLIFQKHTDNAVSKTVNLPETASPKDIGRIYCEAWKNKAKGITVFRNNSGNEQVIYQGIGKSCKV</sequence>
<evidence type="ECO:0000256" key="2">
    <source>
        <dbReference type="ARBA" id="ARBA00007405"/>
    </source>
</evidence>
<evidence type="ECO:0000256" key="9">
    <source>
        <dbReference type="ARBA" id="ARBA00023285"/>
    </source>
</evidence>
<dbReference type="InterPro" id="IPR008926">
    <property type="entry name" value="RNR_R1-su_N"/>
</dbReference>
<dbReference type="PRINTS" id="PR01183">
    <property type="entry name" value="RIBORDTASEM1"/>
</dbReference>
<dbReference type="SUPFAM" id="SSF51998">
    <property type="entry name" value="PFL-like glycyl radical enzymes"/>
    <property type="match status" value="1"/>
</dbReference>
<evidence type="ECO:0000256" key="11">
    <source>
        <dbReference type="RuleBase" id="RU364064"/>
    </source>
</evidence>
<proteinExistence type="inferred from homology"/>
<dbReference type="CDD" id="cd02888">
    <property type="entry name" value="RNR_II_dimer"/>
    <property type="match status" value="1"/>
</dbReference>
<dbReference type="PANTHER" id="PTHR43371">
    <property type="entry name" value="VITAMIN B12-DEPENDENT RIBONUCLEOTIDE REDUCTASE"/>
    <property type="match status" value="1"/>
</dbReference>
<evidence type="ECO:0000256" key="7">
    <source>
        <dbReference type="ARBA" id="ARBA00023116"/>
    </source>
</evidence>
<dbReference type="InterPro" id="IPR050862">
    <property type="entry name" value="RdRp_reductase_class-2"/>
</dbReference>
<keyword evidence="15" id="KW-1185">Reference proteome</keyword>
<evidence type="ECO:0000256" key="3">
    <source>
        <dbReference type="ARBA" id="ARBA00022628"/>
    </source>
</evidence>
<dbReference type="PANTHER" id="PTHR43371:SF1">
    <property type="entry name" value="RIBONUCLEOSIDE-DIPHOSPHATE REDUCTASE"/>
    <property type="match status" value="1"/>
</dbReference>
<keyword evidence="5 11" id="KW-0547">Nucleotide-binding</keyword>
<dbReference type="NCBIfam" id="TIGR02504">
    <property type="entry name" value="NrdJ_Z"/>
    <property type="match status" value="1"/>
</dbReference>
<gene>
    <name evidence="14" type="ORF">BC751_4322</name>
</gene>
<dbReference type="GO" id="GO:0004748">
    <property type="term" value="F:ribonucleoside-diphosphate reductase activity, thioredoxin disulfide as acceptor"/>
    <property type="evidence" value="ECO:0007669"/>
    <property type="project" value="UniProtKB-EC"/>
</dbReference>
<keyword evidence="3 11" id="KW-0846">Cobalamin</keyword>
<evidence type="ECO:0000256" key="5">
    <source>
        <dbReference type="ARBA" id="ARBA00022741"/>
    </source>
</evidence>
<dbReference type="Proteomes" id="UP000292209">
    <property type="component" value="Unassembled WGS sequence"/>
</dbReference>
<feature type="domain" description="Ribonucleotide reductase large subunit C-terminal" evidence="13">
    <location>
        <begin position="405"/>
        <end position="552"/>
    </location>
</feature>
<dbReference type="Pfam" id="PF02867">
    <property type="entry name" value="Ribonuc_red_lgC"/>
    <property type="match status" value="2"/>
</dbReference>
<evidence type="ECO:0000256" key="10">
    <source>
        <dbReference type="ARBA" id="ARBA00047754"/>
    </source>
</evidence>
<evidence type="ECO:0000313" key="15">
    <source>
        <dbReference type="Proteomes" id="UP000292209"/>
    </source>
</evidence>
<keyword evidence="9 11" id="KW-0170">Cobalt</keyword>
<reference evidence="14 15" key="1">
    <citation type="submission" date="2019-02" db="EMBL/GenBank/DDBJ databases">
        <title>Genomic Encyclopedia of Archaeal and Bacterial Type Strains, Phase II (KMG-II): from individual species to whole genera.</title>
        <authorList>
            <person name="Goeker M."/>
        </authorList>
    </citation>
    <scope>NUCLEOTIDE SEQUENCE [LARGE SCALE GENOMIC DNA]</scope>
    <source>
        <strain evidence="14 15">DSM 21411</strain>
    </source>
</reference>
<dbReference type="InterPro" id="IPR000788">
    <property type="entry name" value="RNR_lg_C"/>
</dbReference>